<feature type="region of interest" description="Disordered" evidence="1">
    <location>
        <begin position="60"/>
        <end position="98"/>
    </location>
</feature>
<organism evidence="3 4">
    <name type="scientific">Dictyocaulus viviparus</name>
    <name type="common">Bovine lungworm</name>
    <dbReference type="NCBI Taxonomy" id="29172"/>
    <lineage>
        <taxon>Eukaryota</taxon>
        <taxon>Metazoa</taxon>
        <taxon>Ecdysozoa</taxon>
        <taxon>Nematoda</taxon>
        <taxon>Chromadorea</taxon>
        <taxon>Rhabditida</taxon>
        <taxon>Rhabditina</taxon>
        <taxon>Rhabditomorpha</taxon>
        <taxon>Strongyloidea</taxon>
        <taxon>Metastrongylidae</taxon>
        <taxon>Dictyocaulus</taxon>
    </lineage>
</organism>
<feature type="domain" description="UBA" evidence="2">
    <location>
        <begin position="419"/>
        <end position="461"/>
    </location>
</feature>
<reference evidence="3 4" key="1">
    <citation type="submission" date="2013-11" db="EMBL/GenBank/DDBJ databases">
        <title>Draft genome of the bovine lungworm Dictyocaulus viviparus.</title>
        <authorList>
            <person name="Mitreva M."/>
        </authorList>
    </citation>
    <scope>NUCLEOTIDE SEQUENCE [LARGE SCALE GENOMIC DNA]</scope>
    <source>
        <strain evidence="3 4">HannoverDv2000</strain>
    </source>
</reference>
<dbReference type="PROSITE" id="PS50030">
    <property type="entry name" value="UBA"/>
    <property type="match status" value="1"/>
</dbReference>
<evidence type="ECO:0000256" key="1">
    <source>
        <dbReference type="SAM" id="MobiDB-lite"/>
    </source>
</evidence>
<name>A0A0D8X7I7_DICVI</name>
<gene>
    <name evidence="3" type="ORF">DICVIV_13528</name>
</gene>
<evidence type="ECO:0000313" key="4">
    <source>
        <dbReference type="Proteomes" id="UP000053766"/>
    </source>
</evidence>
<feature type="compositionally biased region" description="Basic and acidic residues" evidence="1">
    <location>
        <begin position="83"/>
        <end position="98"/>
    </location>
</feature>
<dbReference type="STRING" id="29172.A0A0D8X7I7"/>
<dbReference type="OrthoDB" id="5876756at2759"/>
<proteinExistence type="predicted"/>
<keyword evidence="4" id="KW-1185">Reference proteome</keyword>
<feature type="compositionally biased region" description="Polar residues" evidence="1">
    <location>
        <begin position="60"/>
        <end position="74"/>
    </location>
</feature>
<protein>
    <recommendedName>
        <fullName evidence="2">UBA domain-containing protein</fullName>
    </recommendedName>
</protein>
<sequence>MPLTMGISELFNKDYDALRNSFSFTSFNPAESEASGQSDINSIKTGDCLIPIPITLTENKPSSSTGSISQQAQLHTVPFHRSKSNERPGLKAKSDREEQLPYSAFVAKKVTYKANANENVKPVICSKNTKQKFNHRKQATSEIHRNLPATESNTSNKFSTKTKTRTIADCPFLDGNRRSRLESEISKALPPPSDLFFGKAETDRKHAINVPNDEIGSTTSFGAVVDVADVPSSSKLSLNGVLEPVRLLLNGQPSQQPLQSCQSATLQVGQDNSGMESLNANSTTSQPINDIQLPLLSLSNDDLPSNAPGYRFGMVLPNLPWNGTSTESTYDPCANSVLPPRLGPCTPFKMEEGKDLLEILDPLFEPSRAARGCVTSTSEQEGSITHAEQMKILYAEASFVDHSRCDQKVAKCKGNTAIALEELKIEYLVETEIASNRENAREALERNAWNLNAAANFLLNNA</sequence>
<dbReference type="AlphaFoldDB" id="A0A0D8X7I7"/>
<dbReference type="InterPro" id="IPR015940">
    <property type="entry name" value="UBA"/>
</dbReference>
<evidence type="ECO:0000259" key="2">
    <source>
        <dbReference type="PROSITE" id="PS50030"/>
    </source>
</evidence>
<accession>A0A0D8X7I7</accession>
<reference evidence="4" key="2">
    <citation type="journal article" date="2016" name="Sci. Rep.">
        <title>Dictyocaulus viviparus genome, variome and transcriptome elucidate lungworm biology and support future intervention.</title>
        <authorList>
            <person name="McNulty S.N."/>
            <person name="Strube C."/>
            <person name="Rosa B.A."/>
            <person name="Martin J.C."/>
            <person name="Tyagi R."/>
            <person name="Choi Y.J."/>
            <person name="Wang Q."/>
            <person name="Hallsworth Pepin K."/>
            <person name="Zhang X."/>
            <person name="Ozersky P."/>
            <person name="Wilson R.K."/>
            <person name="Sternberg P.W."/>
            <person name="Gasser R.B."/>
            <person name="Mitreva M."/>
        </authorList>
    </citation>
    <scope>NUCLEOTIDE SEQUENCE [LARGE SCALE GENOMIC DNA]</scope>
    <source>
        <strain evidence="4">HannoverDv2000</strain>
    </source>
</reference>
<evidence type="ECO:0000313" key="3">
    <source>
        <dbReference type="EMBL" id="KJH40515.1"/>
    </source>
</evidence>
<dbReference type="Proteomes" id="UP000053766">
    <property type="component" value="Unassembled WGS sequence"/>
</dbReference>
<dbReference type="EMBL" id="KN717155">
    <property type="protein sequence ID" value="KJH40515.1"/>
    <property type="molecule type" value="Genomic_DNA"/>
</dbReference>